<dbReference type="InterPro" id="IPR044833">
    <property type="entry name" value="WDL5/6"/>
</dbReference>
<evidence type="ECO:0000259" key="8">
    <source>
        <dbReference type="Pfam" id="PF06886"/>
    </source>
</evidence>
<dbReference type="PANTHER" id="PTHR31358">
    <property type="entry name" value="PROTEIN WVD2-LIKE 4"/>
    <property type="match status" value="1"/>
</dbReference>
<feature type="coiled-coil region" evidence="6">
    <location>
        <begin position="255"/>
        <end position="292"/>
    </location>
</feature>
<dbReference type="Proteomes" id="UP000813463">
    <property type="component" value="Chromosome 1"/>
</dbReference>
<feature type="compositionally biased region" description="Basic residues" evidence="7">
    <location>
        <begin position="328"/>
        <end position="337"/>
    </location>
</feature>
<evidence type="ECO:0000256" key="3">
    <source>
        <dbReference type="ARBA" id="ARBA00022490"/>
    </source>
</evidence>
<accession>A0ABM3RH11</accession>
<feature type="compositionally biased region" description="Polar residues" evidence="7">
    <location>
        <begin position="363"/>
        <end position="379"/>
    </location>
</feature>
<feature type="region of interest" description="Disordered" evidence="7">
    <location>
        <begin position="84"/>
        <end position="115"/>
    </location>
</feature>
<evidence type="ECO:0000256" key="2">
    <source>
        <dbReference type="ARBA" id="ARBA00005885"/>
    </source>
</evidence>
<keyword evidence="5" id="KW-0206">Cytoskeleton</keyword>
<sequence>MERLTYHCVELMMDADTDIRASMAGVVDQNGARYDCHDLVEEDVAVEVNGIPESSTAGVGIDSSTQEVEEITIAHVENTGFPASEDVETASADVKDPKAQNNRGRGKIEKPLNTKKAAVTSVKKITNNKEVKATTNGTLSAKPQPKQPIVKTKSFTDRNATNSNPSKTSKPVSAASDAQKAKQPEKFEMMPGSETSVQYEAPVVKPKLKPLKKEPPAKSEGNGESSESPTTADARARKEGKLPSYGFSFRCHERAEKRREFYTKLEEKIHALEEEKNNLKERSKESQEAEIKMLRKSLNFKATPMPNFYQEPAPPKVELKKIPTTRPRSPKLGRKKNPSSVEAEEEGDQNQRLGRLSLDEKVVSQTNNPSKGASPVQSKRPQRKSLPRLPSEKTRLSKNAKVLDHTVNGTPPIARAEEDIPLSNTESAPIARVEEEVSLSNPGPTPTAHVQLILGDMGEDHFGIENRPIIEDQVQLPVEQEAVSEH</sequence>
<reference evidence="10" key="2">
    <citation type="submission" date="2025-08" db="UniProtKB">
        <authorList>
            <consortium name="RefSeq"/>
        </authorList>
    </citation>
    <scope>IDENTIFICATION</scope>
    <source>
        <tissue evidence="10">Leaf</tissue>
    </source>
</reference>
<evidence type="ECO:0000256" key="5">
    <source>
        <dbReference type="ARBA" id="ARBA00023212"/>
    </source>
</evidence>
<protein>
    <submittedName>
        <fullName evidence="10">Protein WVD2-like 5 isoform X1</fullName>
    </submittedName>
</protein>
<feature type="domain" description="TPX2 C-terminal" evidence="8">
    <location>
        <begin position="247"/>
        <end position="322"/>
    </location>
</feature>
<dbReference type="GeneID" id="110788380"/>
<proteinExistence type="inferred from homology"/>
<keyword evidence="3" id="KW-0963">Cytoplasm</keyword>
<dbReference type="PANTHER" id="PTHR31358:SF29">
    <property type="entry name" value="PROTEIN WVD2-LIKE 5-RELATED"/>
    <property type="match status" value="1"/>
</dbReference>
<evidence type="ECO:0000256" key="7">
    <source>
        <dbReference type="SAM" id="MobiDB-lite"/>
    </source>
</evidence>
<feature type="compositionally biased region" description="Basic and acidic residues" evidence="7">
    <location>
        <begin position="179"/>
        <end position="188"/>
    </location>
</feature>
<evidence type="ECO:0000313" key="9">
    <source>
        <dbReference type="Proteomes" id="UP000813463"/>
    </source>
</evidence>
<dbReference type="Pfam" id="PF06886">
    <property type="entry name" value="TPX2"/>
    <property type="match status" value="1"/>
</dbReference>
<organism evidence="9 10">
    <name type="scientific">Spinacia oleracea</name>
    <name type="common">Spinach</name>
    <dbReference type="NCBI Taxonomy" id="3562"/>
    <lineage>
        <taxon>Eukaryota</taxon>
        <taxon>Viridiplantae</taxon>
        <taxon>Streptophyta</taxon>
        <taxon>Embryophyta</taxon>
        <taxon>Tracheophyta</taxon>
        <taxon>Spermatophyta</taxon>
        <taxon>Magnoliopsida</taxon>
        <taxon>eudicotyledons</taxon>
        <taxon>Gunneridae</taxon>
        <taxon>Pentapetalae</taxon>
        <taxon>Caryophyllales</taxon>
        <taxon>Chenopodiaceae</taxon>
        <taxon>Chenopodioideae</taxon>
        <taxon>Anserineae</taxon>
        <taxon>Spinacia</taxon>
    </lineage>
</organism>
<feature type="region of interest" description="Disordered" evidence="7">
    <location>
        <begin position="300"/>
        <end position="398"/>
    </location>
</feature>
<evidence type="ECO:0000256" key="1">
    <source>
        <dbReference type="ARBA" id="ARBA00004245"/>
    </source>
</evidence>
<comment type="subcellular location">
    <subcellularLocation>
        <location evidence="1">Cytoplasm</location>
        <location evidence="1">Cytoskeleton</location>
    </subcellularLocation>
</comment>
<reference evidence="9" key="1">
    <citation type="journal article" date="2021" name="Nat. Commun.">
        <title>Genomic analyses provide insights into spinach domestication and the genetic basis of agronomic traits.</title>
        <authorList>
            <person name="Cai X."/>
            <person name="Sun X."/>
            <person name="Xu C."/>
            <person name="Sun H."/>
            <person name="Wang X."/>
            <person name="Ge C."/>
            <person name="Zhang Z."/>
            <person name="Wang Q."/>
            <person name="Fei Z."/>
            <person name="Jiao C."/>
            <person name="Wang Q."/>
        </authorList>
    </citation>
    <scope>NUCLEOTIDE SEQUENCE [LARGE SCALE GENOMIC DNA]</scope>
    <source>
        <strain evidence="9">cv. Varoflay</strain>
    </source>
</reference>
<feature type="compositionally biased region" description="Polar residues" evidence="7">
    <location>
        <begin position="222"/>
        <end position="231"/>
    </location>
</feature>
<dbReference type="RefSeq" id="XP_056694904.1">
    <property type="nucleotide sequence ID" value="XM_056838926.1"/>
</dbReference>
<dbReference type="InterPro" id="IPR027329">
    <property type="entry name" value="TPX2_C"/>
</dbReference>
<gene>
    <name evidence="10" type="primary">LOC110788380</name>
</gene>
<comment type="similarity">
    <text evidence="2">Belongs to the TPX2 family.</text>
</comment>
<keyword evidence="9" id="KW-1185">Reference proteome</keyword>
<feature type="compositionally biased region" description="Polar residues" evidence="7">
    <location>
        <begin position="157"/>
        <end position="171"/>
    </location>
</feature>
<keyword evidence="6" id="KW-0175">Coiled coil</keyword>
<evidence type="ECO:0000256" key="6">
    <source>
        <dbReference type="SAM" id="Coils"/>
    </source>
</evidence>
<keyword evidence="4" id="KW-0493">Microtubule</keyword>
<name>A0ABM3RH11_SPIOL</name>
<evidence type="ECO:0000256" key="4">
    <source>
        <dbReference type="ARBA" id="ARBA00022701"/>
    </source>
</evidence>
<evidence type="ECO:0000313" key="10">
    <source>
        <dbReference type="RefSeq" id="XP_056694904.1"/>
    </source>
</evidence>
<feature type="region of interest" description="Disordered" evidence="7">
    <location>
        <begin position="128"/>
        <end position="247"/>
    </location>
</feature>